<organism evidence="2 3">
    <name type="scientific">Niveibacterium umoris</name>
    <dbReference type="NCBI Taxonomy" id="1193620"/>
    <lineage>
        <taxon>Bacteria</taxon>
        <taxon>Pseudomonadati</taxon>
        <taxon>Pseudomonadota</taxon>
        <taxon>Betaproteobacteria</taxon>
        <taxon>Rhodocyclales</taxon>
        <taxon>Rhodocyclaceae</taxon>
        <taxon>Niveibacterium</taxon>
    </lineage>
</organism>
<gene>
    <name evidence="2" type="ORF">GGR36_004359</name>
</gene>
<name>A0A840BNA0_9RHOO</name>
<feature type="transmembrane region" description="Helical" evidence="1">
    <location>
        <begin position="93"/>
        <end position="114"/>
    </location>
</feature>
<keyword evidence="1" id="KW-0812">Transmembrane</keyword>
<evidence type="ECO:0000313" key="2">
    <source>
        <dbReference type="EMBL" id="MBB4014991.1"/>
    </source>
</evidence>
<reference evidence="2 3" key="1">
    <citation type="submission" date="2020-08" db="EMBL/GenBank/DDBJ databases">
        <title>Genomic Encyclopedia of Type Strains, Phase IV (KMG-IV): sequencing the most valuable type-strain genomes for metagenomic binning, comparative biology and taxonomic classification.</title>
        <authorList>
            <person name="Goeker M."/>
        </authorList>
    </citation>
    <scope>NUCLEOTIDE SEQUENCE [LARGE SCALE GENOMIC DNA]</scope>
    <source>
        <strain evidence="2 3">DSM 106739</strain>
    </source>
</reference>
<accession>A0A840BNA0</accession>
<dbReference type="EMBL" id="JACIET010000015">
    <property type="protein sequence ID" value="MBB4014991.1"/>
    <property type="molecule type" value="Genomic_DNA"/>
</dbReference>
<keyword evidence="1" id="KW-1133">Transmembrane helix</keyword>
<evidence type="ECO:0000256" key="1">
    <source>
        <dbReference type="SAM" id="Phobius"/>
    </source>
</evidence>
<comment type="caution">
    <text evidence="2">The sequence shown here is derived from an EMBL/GenBank/DDBJ whole genome shotgun (WGS) entry which is preliminary data.</text>
</comment>
<sequence length="221" mass="23691">MHLDAFVMLVVIFLAFAAIPVLIVYLTYLATIREGQHRPPNAHPVLHVVQRAYTVLRASASEFLGNKSVYFIAGPICTVSAYRWAYGTTQGDFASSLKVAASIAAVFPALWVLLNKRREHKVSELTDDQLILQRAGTAENLERQARNTRICAHAIAALPILAGVLAAQKSAAAGIEAGLLLAIFIGPLAGHCYLSSRKAQRIAAQSRAGSPLQATPNDHGG</sequence>
<feature type="transmembrane region" description="Helical" evidence="1">
    <location>
        <begin position="150"/>
        <end position="167"/>
    </location>
</feature>
<dbReference type="Proteomes" id="UP000561045">
    <property type="component" value="Unassembled WGS sequence"/>
</dbReference>
<feature type="transmembrane region" description="Helical" evidence="1">
    <location>
        <begin position="173"/>
        <end position="194"/>
    </location>
</feature>
<evidence type="ECO:0000313" key="3">
    <source>
        <dbReference type="Proteomes" id="UP000561045"/>
    </source>
</evidence>
<keyword evidence="3" id="KW-1185">Reference proteome</keyword>
<keyword evidence="1" id="KW-0472">Membrane</keyword>
<dbReference type="AlphaFoldDB" id="A0A840BNA0"/>
<feature type="transmembrane region" description="Helical" evidence="1">
    <location>
        <begin position="6"/>
        <end position="28"/>
    </location>
</feature>
<proteinExistence type="predicted"/>
<protein>
    <submittedName>
        <fullName evidence="2">Uncharacterized protein</fullName>
    </submittedName>
</protein>